<gene>
    <name evidence="1" type="ORF">FMOSSE_LOCUS6133</name>
</gene>
<keyword evidence="2" id="KW-1185">Reference proteome</keyword>
<dbReference type="EMBL" id="CAJVPP010001256">
    <property type="protein sequence ID" value="CAG8544221.1"/>
    <property type="molecule type" value="Genomic_DNA"/>
</dbReference>
<evidence type="ECO:0000313" key="2">
    <source>
        <dbReference type="Proteomes" id="UP000789375"/>
    </source>
</evidence>
<name>A0A9N9FMC6_FUNMO</name>
<reference evidence="1" key="1">
    <citation type="submission" date="2021-06" db="EMBL/GenBank/DDBJ databases">
        <authorList>
            <person name="Kallberg Y."/>
            <person name="Tangrot J."/>
            <person name="Rosling A."/>
        </authorList>
    </citation>
    <scope>NUCLEOTIDE SEQUENCE</scope>
    <source>
        <strain evidence="1">87-6 pot B 2015</strain>
    </source>
</reference>
<sequence length="100" mass="11272">MTILVTGFWEILLDSYELKAGTTISWLDFLHTGTRQENSASLDIEDHTYQLDIFTIIGETSIEEYIVPIFSLTCVFDLKLSKPGIDPESLVSPESFVEVP</sequence>
<evidence type="ECO:0000313" key="1">
    <source>
        <dbReference type="EMBL" id="CAG8544221.1"/>
    </source>
</evidence>
<dbReference type="Proteomes" id="UP000789375">
    <property type="component" value="Unassembled WGS sequence"/>
</dbReference>
<dbReference type="AlphaFoldDB" id="A0A9N9FMC6"/>
<protein>
    <submittedName>
        <fullName evidence="1">10637_t:CDS:1</fullName>
    </submittedName>
</protein>
<accession>A0A9N9FMC6</accession>
<organism evidence="1 2">
    <name type="scientific">Funneliformis mosseae</name>
    <name type="common">Endomycorrhizal fungus</name>
    <name type="synonym">Glomus mosseae</name>
    <dbReference type="NCBI Taxonomy" id="27381"/>
    <lineage>
        <taxon>Eukaryota</taxon>
        <taxon>Fungi</taxon>
        <taxon>Fungi incertae sedis</taxon>
        <taxon>Mucoromycota</taxon>
        <taxon>Glomeromycotina</taxon>
        <taxon>Glomeromycetes</taxon>
        <taxon>Glomerales</taxon>
        <taxon>Glomeraceae</taxon>
        <taxon>Funneliformis</taxon>
    </lineage>
</organism>
<proteinExistence type="predicted"/>
<comment type="caution">
    <text evidence="1">The sequence shown here is derived from an EMBL/GenBank/DDBJ whole genome shotgun (WGS) entry which is preliminary data.</text>
</comment>